<proteinExistence type="predicted"/>
<keyword evidence="3" id="KW-1185">Reference proteome</keyword>
<organism evidence="2 3">
    <name type="scientific">Tanacetum coccineum</name>
    <dbReference type="NCBI Taxonomy" id="301880"/>
    <lineage>
        <taxon>Eukaryota</taxon>
        <taxon>Viridiplantae</taxon>
        <taxon>Streptophyta</taxon>
        <taxon>Embryophyta</taxon>
        <taxon>Tracheophyta</taxon>
        <taxon>Spermatophyta</taxon>
        <taxon>Magnoliopsida</taxon>
        <taxon>eudicotyledons</taxon>
        <taxon>Gunneridae</taxon>
        <taxon>Pentapetalae</taxon>
        <taxon>asterids</taxon>
        <taxon>campanulids</taxon>
        <taxon>Asterales</taxon>
        <taxon>Asteraceae</taxon>
        <taxon>Asteroideae</taxon>
        <taxon>Anthemideae</taxon>
        <taxon>Anthemidinae</taxon>
        <taxon>Tanacetum</taxon>
    </lineage>
</organism>
<evidence type="ECO:0000313" key="3">
    <source>
        <dbReference type="Proteomes" id="UP001151760"/>
    </source>
</evidence>
<dbReference type="PANTHER" id="PTHR47481">
    <property type="match status" value="1"/>
</dbReference>
<gene>
    <name evidence="2" type="ORF">Tco_0926721</name>
</gene>
<dbReference type="InterPro" id="IPR054722">
    <property type="entry name" value="PolX-like_BBD"/>
</dbReference>
<accession>A0ABQ5DD99</accession>
<feature type="domain" description="Retrovirus-related Pol polyprotein from transposon TNT 1-94-like beta-barrel" evidence="1">
    <location>
        <begin position="198"/>
        <end position="275"/>
    </location>
</feature>
<dbReference type="PANTHER" id="PTHR47481:SF41">
    <property type="entry name" value="COPIA-LIKE POLYPROTEIN_RETROTRANSPOSON"/>
    <property type="match status" value="1"/>
</dbReference>
<evidence type="ECO:0000259" key="1">
    <source>
        <dbReference type="Pfam" id="PF22936"/>
    </source>
</evidence>
<dbReference type="Proteomes" id="UP001151760">
    <property type="component" value="Unassembled WGS sequence"/>
</dbReference>
<name>A0ABQ5DD99_9ASTR</name>
<evidence type="ECO:0000313" key="2">
    <source>
        <dbReference type="EMBL" id="GJT36302.1"/>
    </source>
</evidence>
<reference evidence="2" key="1">
    <citation type="journal article" date="2022" name="Int. J. Mol. Sci.">
        <title>Draft Genome of Tanacetum Coccineum: Genomic Comparison of Closely Related Tanacetum-Family Plants.</title>
        <authorList>
            <person name="Yamashiro T."/>
            <person name="Shiraishi A."/>
            <person name="Nakayama K."/>
            <person name="Satake H."/>
        </authorList>
    </citation>
    <scope>NUCLEOTIDE SEQUENCE</scope>
</reference>
<sequence length="330" mass="36356">MWILGSLCDSLQEQVVTKSGNAKALWDHLKDLFHDNKDAHAINLDNELRSATIELGHFAVNGLDLRFATPAKIIRHREPLTTFETVRNMLLLKESSFNDSTDASSMLESSSSSPTILLASSSSHGKGPGIVAHPVLHQQQQPANLAHQPVVYMAPQQPMSQPNNNGNGILGPAPMFYISQPTSLPSAFSTMTLQDPTWNMDTGATSHLNSNAYNLSTLFNTRLYPSIHVGDGNSIPVTNTGHSITPSIHRPLHLNNVLVTPNNIKNLIFVRQFTRDNNCTIEFDAFGFFVKDFLTRYILLRCDSSGDLYPVTKPSTLPATFVSTSSTIWQ</sequence>
<reference evidence="2" key="2">
    <citation type="submission" date="2022-01" db="EMBL/GenBank/DDBJ databases">
        <authorList>
            <person name="Yamashiro T."/>
            <person name="Shiraishi A."/>
            <person name="Satake H."/>
            <person name="Nakayama K."/>
        </authorList>
    </citation>
    <scope>NUCLEOTIDE SEQUENCE</scope>
</reference>
<protein>
    <recommendedName>
        <fullName evidence="1">Retrovirus-related Pol polyprotein from transposon TNT 1-94-like beta-barrel domain-containing protein</fullName>
    </recommendedName>
</protein>
<dbReference type="EMBL" id="BQNB010015125">
    <property type="protein sequence ID" value="GJT36302.1"/>
    <property type="molecule type" value="Genomic_DNA"/>
</dbReference>
<dbReference type="Pfam" id="PF22936">
    <property type="entry name" value="Pol_BBD"/>
    <property type="match status" value="1"/>
</dbReference>
<comment type="caution">
    <text evidence="2">The sequence shown here is derived from an EMBL/GenBank/DDBJ whole genome shotgun (WGS) entry which is preliminary data.</text>
</comment>